<accession>A0A2N0TFK8</accession>
<dbReference type="SUPFAM" id="SSF53448">
    <property type="entry name" value="Nucleotide-diphospho-sugar transferases"/>
    <property type="match status" value="1"/>
</dbReference>
<evidence type="ECO:0000256" key="1">
    <source>
        <dbReference type="ARBA" id="ARBA00022676"/>
    </source>
</evidence>
<name>A0A2N0TFK8_BIFLN</name>
<gene>
    <name evidence="4" type="ORF">APC1461_1864</name>
</gene>
<dbReference type="GO" id="GO:0016757">
    <property type="term" value="F:glycosyltransferase activity"/>
    <property type="evidence" value="ECO:0007669"/>
    <property type="project" value="UniProtKB-KW"/>
</dbReference>
<keyword evidence="2 4" id="KW-0808">Transferase</keyword>
<sequence length="343" mass="38896">MPNIEPLISIIVPVYNSEKYLSRCIESILAQSFKNLEIILIDDGSKDASSSICDSYAASDSRIKAIHQKNGGIAKAQNTGLDIAHGDYIAFADNDDILDRHNIEYLLHALQITGADMSKARWQQFGVSQLENISHQALQGTVAPKMISVFNSPLLAYQTVFSKILRLIGEYTGHNTEARYFNEANWCRLYKRELWDGIRFPEGMYAQDVMVAGRLYARMNKVADIDCVLYYWLQSAGSVTHKERSFSFYHDNVTAGITNFEYALEHGVMPARSYYTLIGSVNEEATAPDINESSNRIQYEADLEKRAELLERLTTCQRLQCAALQKIRLFEKGIYDRKVKNMA</sequence>
<reference evidence="4 5" key="1">
    <citation type="submission" date="2017-12" db="EMBL/GenBank/DDBJ databases">
        <title>Bifidobacterium longum APC/DPC strains.</title>
        <authorList>
            <person name="Arboleya S."/>
        </authorList>
    </citation>
    <scope>NUCLEOTIDE SEQUENCE [LARGE SCALE GENOMIC DNA]</scope>
    <source>
        <strain evidence="4 5">APC1461</strain>
    </source>
</reference>
<dbReference type="Pfam" id="PF00535">
    <property type="entry name" value="Glycos_transf_2"/>
    <property type="match status" value="1"/>
</dbReference>
<evidence type="ECO:0000259" key="3">
    <source>
        <dbReference type="Pfam" id="PF00535"/>
    </source>
</evidence>
<dbReference type="Proteomes" id="UP000232928">
    <property type="component" value="Unassembled WGS sequence"/>
</dbReference>
<keyword evidence="1" id="KW-0328">Glycosyltransferase</keyword>
<dbReference type="InterPro" id="IPR029044">
    <property type="entry name" value="Nucleotide-diphossugar_trans"/>
</dbReference>
<comment type="caution">
    <text evidence="4">The sequence shown here is derived from an EMBL/GenBank/DDBJ whole genome shotgun (WGS) entry which is preliminary data.</text>
</comment>
<dbReference type="CDD" id="cd00761">
    <property type="entry name" value="Glyco_tranf_GTA_type"/>
    <property type="match status" value="1"/>
</dbReference>
<dbReference type="RefSeq" id="WP_101028099.1">
    <property type="nucleotide sequence ID" value="NZ_PJEG01000025.1"/>
</dbReference>
<dbReference type="PANTHER" id="PTHR22916:SF51">
    <property type="entry name" value="GLYCOSYLTRANSFERASE EPSH-RELATED"/>
    <property type="match status" value="1"/>
</dbReference>
<evidence type="ECO:0000256" key="2">
    <source>
        <dbReference type="ARBA" id="ARBA00022679"/>
    </source>
</evidence>
<feature type="domain" description="Glycosyltransferase 2-like" evidence="3">
    <location>
        <begin position="9"/>
        <end position="138"/>
    </location>
</feature>
<evidence type="ECO:0000313" key="4">
    <source>
        <dbReference type="EMBL" id="PKD13519.1"/>
    </source>
</evidence>
<dbReference type="Gene3D" id="3.90.550.10">
    <property type="entry name" value="Spore Coat Polysaccharide Biosynthesis Protein SpsA, Chain A"/>
    <property type="match status" value="1"/>
</dbReference>
<protein>
    <submittedName>
        <fullName evidence="4">Glycosyltransferase involved in cell wall biogenesis</fullName>
    </submittedName>
</protein>
<dbReference type="PANTHER" id="PTHR22916">
    <property type="entry name" value="GLYCOSYLTRANSFERASE"/>
    <property type="match status" value="1"/>
</dbReference>
<evidence type="ECO:0000313" key="5">
    <source>
        <dbReference type="Proteomes" id="UP000232928"/>
    </source>
</evidence>
<dbReference type="EMBL" id="PJEG01000025">
    <property type="protein sequence ID" value="PKD13519.1"/>
    <property type="molecule type" value="Genomic_DNA"/>
</dbReference>
<proteinExistence type="predicted"/>
<organism evidence="4 5">
    <name type="scientific">Bifidobacterium longum</name>
    <dbReference type="NCBI Taxonomy" id="216816"/>
    <lineage>
        <taxon>Bacteria</taxon>
        <taxon>Bacillati</taxon>
        <taxon>Actinomycetota</taxon>
        <taxon>Actinomycetes</taxon>
        <taxon>Bifidobacteriales</taxon>
        <taxon>Bifidobacteriaceae</taxon>
        <taxon>Bifidobacterium</taxon>
    </lineage>
</organism>
<dbReference type="InterPro" id="IPR001173">
    <property type="entry name" value="Glyco_trans_2-like"/>
</dbReference>
<dbReference type="AlphaFoldDB" id="A0A2N0TFK8"/>